<dbReference type="EMBL" id="CAMXCM010000008">
    <property type="protein sequence ID" value="CAI3955445.1"/>
    <property type="molecule type" value="Genomic_DNA"/>
</dbReference>
<dbReference type="EMBL" id="CAMXCS010000008">
    <property type="protein sequence ID" value="CAI3957611.1"/>
    <property type="molecule type" value="Genomic_DNA"/>
</dbReference>
<dbReference type="InterPro" id="IPR007712">
    <property type="entry name" value="RelE/ParE_toxin"/>
</dbReference>
<evidence type="ECO:0000313" key="3">
    <source>
        <dbReference type="EMBL" id="CAI3955445.1"/>
    </source>
</evidence>
<dbReference type="Proteomes" id="UP001154255">
    <property type="component" value="Unassembled WGS sequence"/>
</dbReference>
<dbReference type="NCBIfam" id="TIGR02385">
    <property type="entry name" value="RelE_StbE"/>
    <property type="match status" value="1"/>
</dbReference>
<evidence type="ECO:0000313" key="6">
    <source>
        <dbReference type="Proteomes" id="UP001154259"/>
    </source>
</evidence>
<accession>A0A9W4XIN5</accession>
<evidence type="ECO:0000313" key="5">
    <source>
        <dbReference type="Proteomes" id="UP001154255"/>
    </source>
</evidence>
<reference evidence="3" key="1">
    <citation type="submission" date="2022-10" db="EMBL/GenBank/DDBJ databases">
        <authorList>
            <person name="Botero Cardona J."/>
        </authorList>
    </citation>
    <scope>NUCLEOTIDE SEQUENCE</scope>
    <source>
        <strain evidence="3">LMG 31819</strain>
        <strain evidence="4">R-53529</strain>
    </source>
</reference>
<keyword evidence="6" id="KW-1185">Reference proteome</keyword>
<dbReference type="PANTHER" id="PTHR35601">
    <property type="entry name" value="TOXIN RELE"/>
    <property type="match status" value="1"/>
</dbReference>
<sequence length="87" mass="10284">MFKIVYEKGFYKDLKSFDKQQARLILAWIKKNLDGSDNPKEKGKALTGNLKGYWRYRIGDYRLICEIQDEILILICVAVGHRKNIYK</sequence>
<comment type="caution">
    <text evidence="3">The sequence shown here is derived from an EMBL/GenBank/DDBJ whole genome shotgun (WGS) entry which is preliminary data.</text>
</comment>
<name>A0A9W4XIN5_9PROT</name>
<comment type="similarity">
    <text evidence="1">Belongs to the RelE toxin family.</text>
</comment>
<evidence type="ECO:0000313" key="4">
    <source>
        <dbReference type="EMBL" id="CAI3957611.1"/>
    </source>
</evidence>
<organism evidence="3 5">
    <name type="scientific">Commensalibacter communis</name>
    <dbReference type="NCBI Taxonomy" id="2972786"/>
    <lineage>
        <taxon>Bacteria</taxon>
        <taxon>Pseudomonadati</taxon>
        <taxon>Pseudomonadota</taxon>
        <taxon>Alphaproteobacteria</taxon>
        <taxon>Acetobacterales</taxon>
        <taxon>Acetobacteraceae</taxon>
    </lineage>
</organism>
<dbReference type="Gene3D" id="3.30.2310.20">
    <property type="entry name" value="RelE-like"/>
    <property type="match status" value="1"/>
</dbReference>
<dbReference type="GeneID" id="83713231"/>
<dbReference type="Proteomes" id="UP001154259">
    <property type="component" value="Unassembled WGS sequence"/>
</dbReference>
<dbReference type="AlphaFoldDB" id="A0A9W4XIN5"/>
<keyword evidence="2" id="KW-1277">Toxin-antitoxin system</keyword>
<evidence type="ECO:0000256" key="2">
    <source>
        <dbReference type="ARBA" id="ARBA00022649"/>
    </source>
</evidence>
<dbReference type="PANTHER" id="PTHR35601:SF1">
    <property type="entry name" value="TOXIN RELE"/>
    <property type="match status" value="1"/>
</dbReference>
<proteinExistence type="inferred from homology"/>
<evidence type="ECO:0000256" key="1">
    <source>
        <dbReference type="ARBA" id="ARBA00006226"/>
    </source>
</evidence>
<dbReference type="SUPFAM" id="SSF143011">
    <property type="entry name" value="RelE-like"/>
    <property type="match status" value="1"/>
</dbReference>
<gene>
    <name evidence="4" type="ORF">R53529_LOCUS2094</name>
    <name evidence="3" type="ORF">R53530_LOCUS2091</name>
</gene>
<protein>
    <submittedName>
        <fullName evidence="3 4">Toxin component of the RelBE toxin-antitoxin system (RelE)</fullName>
    </submittedName>
</protein>
<dbReference type="InterPro" id="IPR035093">
    <property type="entry name" value="RelE/ParE_toxin_dom_sf"/>
</dbReference>
<dbReference type="RefSeq" id="WP_271790513.1">
    <property type="nucleotide sequence ID" value="NZ_CAMXCJ010000007.1"/>
</dbReference>
<dbReference type="Pfam" id="PF05016">
    <property type="entry name" value="ParE_toxin"/>
    <property type="match status" value="1"/>
</dbReference>